<keyword evidence="12" id="KW-1185">Reference proteome</keyword>
<feature type="region of interest" description="Disordered" evidence="8">
    <location>
        <begin position="311"/>
        <end position="347"/>
    </location>
</feature>
<feature type="compositionally biased region" description="Low complexity" evidence="8">
    <location>
        <begin position="324"/>
        <end position="336"/>
    </location>
</feature>
<dbReference type="EMBL" id="SGPL01000455">
    <property type="protein sequence ID" value="THH12510.1"/>
    <property type="molecule type" value="Genomic_DNA"/>
</dbReference>
<dbReference type="AlphaFoldDB" id="A0A4S4LQW2"/>
<keyword evidence="4" id="KW-0863">Zinc-finger</keyword>
<evidence type="ECO:0000259" key="10">
    <source>
        <dbReference type="PROSITE" id="PS51292"/>
    </source>
</evidence>
<keyword evidence="3" id="KW-0479">Metal-binding</keyword>
<dbReference type="Pfam" id="PF12906">
    <property type="entry name" value="RINGv"/>
    <property type="match status" value="1"/>
</dbReference>
<dbReference type="GO" id="GO:0016020">
    <property type="term" value="C:membrane"/>
    <property type="evidence" value="ECO:0007669"/>
    <property type="project" value="UniProtKB-SubCell"/>
</dbReference>
<dbReference type="SUPFAM" id="SSF57850">
    <property type="entry name" value="RING/U-box"/>
    <property type="match status" value="1"/>
</dbReference>
<evidence type="ECO:0000256" key="8">
    <source>
        <dbReference type="SAM" id="MobiDB-lite"/>
    </source>
</evidence>
<dbReference type="PROSITE" id="PS51292">
    <property type="entry name" value="ZF_RING_CH"/>
    <property type="match status" value="1"/>
</dbReference>
<keyword evidence="5" id="KW-0862">Zinc</keyword>
<protein>
    <recommendedName>
        <fullName evidence="10">RING-CH-type domain-containing protein</fullName>
    </recommendedName>
</protein>
<evidence type="ECO:0000256" key="1">
    <source>
        <dbReference type="ARBA" id="ARBA00004141"/>
    </source>
</evidence>
<feature type="domain" description="RING-CH-type" evidence="10">
    <location>
        <begin position="29"/>
        <end position="101"/>
    </location>
</feature>
<name>A0A4S4LQW2_9AGAM</name>
<reference evidence="11 12" key="1">
    <citation type="submission" date="2019-02" db="EMBL/GenBank/DDBJ databases">
        <title>Genome sequencing of the rare red list fungi Bondarzewia mesenterica.</title>
        <authorList>
            <person name="Buettner E."/>
            <person name="Kellner H."/>
        </authorList>
    </citation>
    <scope>NUCLEOTIDE SEQUENCE [LARGE SCALE GENOMIC DNA]</scope>
    <source>
        <strain evidence="11 12">DSM 108281</strain>
    </source>
</reference>
<gene>
    <name evidence="11" type="ORF">EW146_g7632</name>
</gene>
<evidence type="ECO:0000256" key="4">
    <source>
        <dbReference type="ARBA" id="ARBA00022771"/>
    </source>
</evidence>
<evidence type="ECO:0000313" key="12">
    <source>
        <dbReference type="Proteomes" id="UP000310158"/>
    </source>
</evidence>
<dbReference type="PANTHER" id="PTHR46283">
    <property type="entry name" value="E3 UBIQUITIN-PROTEIN LIGASE MARCH5"/>
    <property type="match status" value="1"/>
</dbReference>
<evidence type="ECO:0000256" key="7">
    <source>
        <dbReference type="ARBA" id="ARBA00023136"/>
    </source>
</evidence>
<evidence type="ECO:0000256" key="9">
    <source>
        <dbReference type="SAM" id="Phobius"/>
    </source>
</evidence>
<dbReference type="InterPro" id="IPR011016">
    <property type="entry name" value="Znf_RING-CH"/>
</dbReference>
<proteinExistence type="predicted"/>
<evidence type="ECO:0000313" key="11">
    <source>
        <dbReference type="EMBL" id="THH12510.1"/>
    </source>
</evidence>
<keyword evidence="7 9" id="KW-0472">Membrane</keyword>
<dbReference type="Gene3D" id="3.30.40.10">
    <property type="entry name" value="Zinc/RING finger domain, C3HC4 (zinc finger)"/>
    <property type="match status" value="1"/>
</dbReference>
<evidence type="ECO:0000256" key="5">
    <source>
        <dbReference type="ARBA" id="ARBA00022833"/>
    </source>
</evidence>
<evidence type="ECO:0000256" key="2">
    <source>
        <dbReference type="ARBA" id="ARBA00022692"/>
    </source>
</evidence>
<dbReference type="InterPro" id="IPR013083">
    <property type="entry name" value="Znf_RING/FYVE/PHD"/>
</dbReference>
<comment type="subcellular location">
    <subcellularLocation>
        <location evidence="1">Membrane</location>
        <topology evidence="1">Multi-pass membrane protein</topology>
    </subcellularLocation>
</comment>
<keyword evidence="2 9" id="KW-0812">Transmembrane</keyword>
<keyword evidence="6 9" id="KW-1133">Transmembrane helix</keyword>
<dbReference type="Proteomes" id="UP000310158">
    <property type="component" value="Unassembled WGS sequence"/>
</dbReference>
<organism evidence="11 12">
    <name type="scientific">Bondarzewia mesenterica</name>
    <dbReference type="NCBI Taxonomy" id="1095465"/>
    <lineage>
        <taxon>Eukaryota</taxon>
        <taxon>Fungi</taxon>
        <taxon>Dikarya</taxon>
        <taxon>Basidiomycota</taxon>
        <taxon>Agaricomycotina</taxon>
        <taxon>Agaricomycetes</taxon>
        <taxon>Russulales</taxon>
        <taxon>Bondarzewiaceae</taxon>
        <taxon>Bondarzewia</taxon>
    </lineage>
</organism>
<accession>A0A4S4LQW2</accession>
<dbReference type="OrthoDB" id="5817083at2759"/>
<feature type="transmembrane region" description="Helical" evidence="9">
    <location>
        <begin position="124"/>
        <end position="153"/>
    </location>
</feature>
<comment type="caution">
    <text evidence="11">The sequence shown here is derived from an EMBL/GenBank/DDBJ whole genome shotgun (WGS) entry which is preliminary data.</text>
</comment>
<dbReference type="SMART" id="SM00744">
    <property type="entry name" value="RINGv"/>
    <property type="match status" value="1"/>
</dbReference>
<sequence>MAKPWVPTVDDLRVRMSLLHFFKEQLLIQCVSQVKLCYICREEEAYDKPEDPPRAWTHPCNCTLVAHESCLLHWITAAQQNPERAANALKCPQCGARYELESKNPPSLRALDALNRSLSHVGKIVTASCVGLVVLSFGAGVYAICTSYGSYAIRNFLGKEMYNVLLSDDPSTWPWHAFLNLPLIPITLIVSRTPLSSTVSPLIPLLFSWCSSTPNTSVLRSMNLRWQGSENWLQHALYANGPTKWWPPSPTLLSMMFPLVRAFYGVGLKHLKRWVVNSRETPQPPVRRIEWALNDGGPAALRIRIGANVGQPAAERPAQPPDPDAQQEAGQAPADAPEGDAVNEEDPGVAAERTIRITGGSIGRVVGGALILPLISNGMGSLLFRLSRHLPILAKILAVRPPLSKTLPSLWPAPSSYGLEGRPLSEQASHIFKIMWQGSRIWAESDPVWWRNALGLGIFIVVKDAVKLFHLWLAKQELESRKVKTRSFEGIDIKELDLINSPPYSAHVEAIDTIGPK</sequence>
<feature type="compositionally biased region" description="Acidic residues" evidence="8">
    <location>
        <begin position="337"/>
        <end position="347"/>
    </location>
</feature>
<dbReference type="GO" id="GO:0008270">
    <property type="term" value="F:zinc ion binding"/>
    <property type="evidence" value="ECO:0007669"/>
    <property type="project" value="UniProtKB-KW"/>
</dbReference>
<evidence type="ECO:0000256" key="3">
    <source>
        <dbReference type="ARBA" id="ARBA00022723"/>
    </source>
</evidence>
<evidence type="ECO:0000256" key="6">
    <source>
        <dbReference type="ARBA" id="ARBA00022989"/>
    </source>
</evidence>